<reference evidence="2 3" key="1">
    <citation type="submission" date="2018-03" db="EMBL/GenBank/DDBJ databases">
        <title>Aquarubrobacter algicola gen. nov., sp. nov., a novel actinobacterium isolated from shallow eutrophic lake during the end of cyanobacterial harmful algal blooms.</title>
        <authorList>
            <person name="Chun S.J."/>
        </authorList>
    </citation>
    <scope>NUCLEOTIDE SEQUENCE [LARGE SCALE GENOMIC DNA]</scope>
    <source>
        <strain evidence="2 3">Seoho-28</strain>
    </source>
</reference>
<evidence type="ECO:0000313" key="2">
    <source>
        <dbReference type="EMBL" id="PTL59959.1"/>
    </source>
</evidence>
<accession>A0A2T4UL42</accession>
<proteinExistence type="predicted"/>
<dbReference type="Pfam" id="PF12728">
    <property type="entry name" value="HTH_17"/>
    <property type="match status" value="1"/>
</dbReference>
<keyword evidence="3" id="KW-1185">Reference proteome</keyword>
<feature type="domain" description="Helix-turn-helix" evidence="1">
    <location>
        <begin position="82"/>
        <end position="130"/>
    </location>
</feature>
<dbReference type="GO" id="GO:0003677">
    <property type="term" value="F:DNA binding"/>
    <property type="evidence" value="ECO:0007669"/>
    <property type="project" value="UniProtKB-KW"/>
</dbReference>
<sequence>MSADTQALDAIVRPAPEEVDALAEIRKTIDDAFGKDGYRPCLIGPDGSQVELPASAFEALAFVVRGMAAGQTITLMPTGKQLTTQQAAEMLHMSRPHLIKLLDRGEIAFEKVGTHRRLMVEDVLAYRAARQEAREQQLDELSQLSQDLEGGYR</sequence>
<dbReference type="OrthoDB" id="26212at2"/>
<dbReference type="RefSeq" id="WP_107568603.1">
    <property type="nucleotide sequence ID" value="NZ_PYYB01000001.1"/>
</dbReference>
<dbReference type="InterPro" id="IPR010093">
    <property type="entry name" value="SinI_DNA-bd"/>
</dbReference>
<name>A0A2T4UL42_9ACTN</name>
<protein>
    <submittedName>
        <fullName evidence="2">DNA-binding protein</fullName>
    </submittedName>
</protein>
<dbReference type="InterPro" id="IPR041657">
    <property type="entry name" value="HTH_17"/>
</dbReference>
<dbReference type="AlphaFoldDB" id="A0A2T4UL42"/>
<gene>
    <name evidence="2" type="ORF">C7Y72_10030</name>
</gene>
<dbReference type="Proteomes" id="UP000240739">
    <property type="component" value="Unassembled WGS sequence"/>
</dbReference>
<evidence type="ECO:0000259" key="1">
    <source>
        <dbReference type="Pfam" id="PF12728"/>
    </source>
</evidence>
<organism evidence="2 3">
    <name type="scientific">Paraconexibacter algicola</name>
    <dbReference type="NCBI Taxonomy" id="2133960"/>
    <lineage>
        <taxon>Bacteria</taxon>
        <taxon>Bacillati</taxon>
        <taxon>Actinomycetota</taxon>
        <taxon>Thermoleophilia</taxon>
        <taxon>Solirubrobacterales</taxon>
        <taxon>Paraconexibacteraceae</taxon>
        <taxon>Paraconexibacter</taxon>
    </lineage>
</organism>
<evidence type="ECO:0000313" key="3">
    <source>
        <dbReference type="Proteomes" id="UP000240739"/>
    </source>
</evidence>
<comment type="caution">
    <text evidence="2">The sequence shown here is derived from an EMBL/GenBank/DDBJ whole genome shotgun (WGS) entry which is preliminary data.</text>
</comment>
<keyword evidence="2" id="KW-0238">DNA-binding</keyword>
<dbReference type="EMBL" id="PYYB01000001">
    <property type="protein sequence ID" value="PTL59959.1"/>
    <property type="molecule type" value="Genomic_DNA"/>
</dbReference>
<dbReference type="NCBIfam" id="TIGR01764">
    <property type="entry name" value="excise"/>
    <property type="match status" value="1"/>
</dbReference>